<accession>A0ABW1WMD7</accession>
<keyword evidence="3" id="KW-1185">Reference proteome</keyword>
<dbReference type="InterPro" id="IPR052746">
    <property type="entry name" value="MlaB_ABC_Transporter"/>
</dbReference>
<evidence type="ECO:0000313" key="3">
    <source>
        <dbReference type="Proteomes" id="UP001596237"/>
    </source>
</evidence>
<dbReference type="InterPro" id="IPR058548">
    <property type="entry name" value="MlaB-like_STAS"/>
</dbReference>
<reference evidence="3" key="1">
    <citation type="journal article" date="2019" name="Int. J. Syst. Evol. Microbiol.">
        <title>The Global Catalogue of Microorganisms (GCM) 10K type strain sequencing project: providing services to taxonomists for standard genome sequencing and annotation.</title>
        <authorList>
            <consortium name="The Broad Institute Genomics Platform"/>
            <consortium name="The Broad Institute Genome Sequencing Center for Infectious Disease"/>
            <person name="Wu L."/>
            <person name="Ma J."/>
        </authorList>
    </citation>
    <scope>NUCLEOTIDE SEQUENCE [LARGE SCALE GENOMIC DNA]</scope>
    <source>
        <strain evidence="3">CCUG 36916</strain>
    </source>
</reference>
<dbReference type="PROSITE" id="PS50801">
    <property type="entry name" value="STAS"/>
    <property type="match status" value="1"/>
</dbReference>
<organism evidence="2 3">
    <name type="scientific">Methylorubrum zatmanii</name>
    <dbReference type="NCBI Taxonomy" id="29429"/>
    <lineage>
        <taxon>Bacteria</taxon>
        <taxon>Pseudomonadati</taxon>
        <taxon>Pseudomonadota</taxon>
        <taxon>Alphaproteobacteria</taxon>
        <taxon>Hyphomicrobiales</taxon>
        <taxon>Methylobacteriaceae</taxon>
        <taxon>Methylorubrum</taxon>
    </lineage>
</organism>
<sequence length="93" mass="9581">MSDPVTLPLGSDCSIQAVKPLQADLIAAFAGAEAVTLDCARIERADIAFVQIVLAASATAERRGKRLGLANLPAPVEAAFHRAGIAAALFAPR</sequence>
<name>A0ABW1WMD7_9HYPH</name>
<dbReference type="PANTHER" id="PTHR35849:SF2">
    <property type="entry name" value="BLR2341 PROTEIN"/>
    <property type="match status" value="1"/>
</dbReference>
<proteinExistence type="predicted"/>
<comment type="caution">
    <text evidence="2">The sequence shown here is derived from an EMBL/GenBank/DDBJ whole genome shotgun (WGS) entry which is preliminary data.</text>
</comment>
<dbReference type="InterPro" id="IPR002645">
    <property type="entry name" value="STAS_dom"/>
</dbReference>
<dbReference type="SUPFAM" id="SSF52091">
    <property type="entry name" value="SpoIIaa-like"/>
    <property type="match status" value="1"/>
</dbReference>
<evidence type="ECO:0000259" key="1">
    <source>
        <dbReference type="PROSITE" id="PS50801"/>
    </source>
</evidence>
<dbReference type="EMBL" id="JBHSTT010000032">
    <property type="protein sequence ID" value="MFC6389731.1"/>
    <property type="molecule type" value="Genomic_DNA"/>
</dbReference>
<protein>
    <submittedName>
        <fullName evidence="2">Lipid asymmetry maintenance protein MlaB</fullName>
    </submittedName>
</protein>
<dbReference type="Proteomes" id="UP001596237">
    <property type="component" value="Unassembled WGS sequence"/>
</dbReference>
<dbReference type="RefSeq" id="WP_009867575.1">
    <property type="nucleotide sequence ID" value="NZ_JBHSTT010000032.1"/>
</dbReference>
<dbReference type="PANTHER" id="PTHR35849">
    <property type="entry name" value="BLR2341 PROTEIN"/>
    <property type="match status" value="1"/>
</dbReference>
<gene>
    <name evidence="2" type="ORF">ACFQDP_10330</name>
</gene>
<dbReference type="InterPro" id="IPR036513">
    <property type="entry name" value="STAS_dom_sf"/>
</dbReference>
<evidence type="ECO:0000313" key="2">
    <source>
        <dbReference type="EMBL" id="MFC6389731.1"/>
    </source>
</evidence>
<dbReference type="Pfam" id="PF13466">
    <property type="entry name" value="STAS_2"/>
    <property type="match status" value="1"/>
</dbReference>
<feature type="domain" description="STAS" evidence="1">
    <location>
        <begin position="1"/>
        <end position="93"/>
    </location>
</feature>
<dbReference type="Gene3D" id="3.30.750.24">
    <property type="entry name" value="STAS domain"/>
    <property type="match status" value="1"/>
</dbReference>